<sequence>MTMANGPGTGWSPKTSIAPKVPSSIPTGYRGEFWLGFSEFISKLL</sequence>
<accession>A0A0A9TER6</accession>
<dbReference type="AlphaFoldDB" id="A0A0A9TER6"/>
<reference evidence="1" key="2">
    <citation type="journal article" date="2015" name="Data Brief">
        <title>Shoot transcriptome of the giant reed, Arundo donax.</title>
        <authorList>
            <person name="Barrero R.A."/>
            <person name="Guerrero F.D."/>
            <person name="Moolhuijzen P."/>
            <person name="Goolsby J.A."/>
            <person name="Tidwell J."/>
            <person name="Bellgard S.E."/>
            <person name="Bellgard M.I."/>
        </authorList>
    </citation>
    <scope>NUCLEOTIDE SEQUENCE</scope>
    <source>
        <tissue evidence="1">Shoot tissue taken approximately 20 cm above the soil surface</tissue>
    </source>
</reference>
<organism evidence="1">
    <name type="scientific">Arundo donax</name>
    <name type="common">Giant reed</name>
    <name type="synonym">Donax arundinaceus</name>
    <dbReference type="NCBI Taxonomy" id="35708"/>
    <lineage>
        <taxon>Eukaryota</taxon>
        <taxon>Viridiplantae</taxon>
        <taxon>Streptophyta</taxon>
        <taxon>Embryophyta</taxon>
        <taxon>Tracheophyta</taxon>
        <taxon>Spermatophyta</taxon>
        <taxon>Magnoliopsida</taxon>
        <taxon>Liliopsida</taxon>
        <taxon>Poales</taxon>
        <taxon>Poaceae</taxon>
        <taxon>PACMAD clade</taxon>
        <taxon>Arundinoideae</taxon>
        <taxon>Arundineae</taxon>
        <taxon>Arundo</taxon>
    </lineage>
</organism>
<protein>
    <submittedName>
        <fullName evidence="1">Uncharacterized protein</fullName>
    </submittedName>
</protein>
<proteinExistence type="predicted"/>
<name>A0A0A9TER6_ARUDO</name>
<evidence type="ECO:0000313" key="1">
    <source>
        <dbReference type="EMBL" id="JAD22375.1"/>
    </source>
</evidence>
<reference evidence="1" key="1">
    <citation type="submission" date="2014-09" db="EMBL/GenBank/DDBJ databases">
        <authorList>
            <person name="Magalhaes I.L.F."/>
            <person name="Oliveira U."/>
            <person name="Santos F.R."/>
            <person name="Vidigal T.H.D.A."/>
            <person name="Brescovit A.D."/>
            <person name="Santos A.J."/>
        </authorList>
    </citation>
    <scope>NUCLEOTIDE SEQUENCE</scope>
    <source>
        <tissue evidence="1">Shoot tissue taken approximately 20 cm above the soil surface</tissue>
    </source>
</reference>
<dbReference type="EMBL" id="GBRH01275520">
    <property type="protein sequence ID" value="JAD22375.1"/>
    <property type="molecule type" value="Transcribed_RNA"/>
</dbReference>